<name>A0A2S4UXB1_9BASI</name>
<sequence length="208" mass="23960">MEDLPPCNETEIPGFRLVFRKGKWKHQCKLCDGRPCDRGKNVEGHLGGDRHTRKLAELNEFQNGYVNRNRINPYTSNLGINDPTHMDLDSDRSSSEENSIQDHDFPLPQPEMELDESPHDEFSDPGSLVEQGLDDDHDVNVDWNQWFLAGIQSCMQDNEQSAKEKKAMIKRWTKARRWMLIPWVSGILSPRKRPTSLGHHKADKVTNS</sequence>
<dbReference type="Proteomes" id="UP000239156">
    <property type="component" value="Unassembled WGS sequence"/>
</dbReference>
<feature type="compositionally biased region" description="Basic and acidic residues" evidence="1">
    <location>
        <begin position="84"/>
        <end position="105"/>
    </location>
</feature>
<keyword evidence="3" id="KW-1185">Reference proteome</keyword>
<evidence type="ECO:0000256" key="1">
    <source>
        <dbReference type="SAM" id="MobiDB-lite"/>
    </source>
</evidence>
<dbReference type="AlphaFoldDB" id="A0A2S4UXB1"/>
<dbReference type="VEuPathDB" id="FungiDB:PSTT_12191"/>
<gene>
    <name evidence="2" type="ORF">PSTT_12191</name>
</gene>
<proteinExistence type="predicted"/>
<comment type="caution">
    <text evidence="2">The sequence shown here is derived from an EMBL/GenBank/DDBJ whole genome shotgun (WGS) entry which is preliminary data.</text>
</comment>
<protein>
    <submittedName>
        <fullName evidence="2">Uncharacterized protein</fullName>
    </submittedName>
</protein>
<feature type="region of interest" description="Disordered" evidence="1">
    <location>
        <begin position="75"/>
        <end position="125"/>
    </location>
</feature>
<dbReference type="VEuPathDB" id="FungiDB:PSHT_03282"/>
<accession>A0A2S4UXB1</accession>
<organism evidence="2 3">
    <name type="scientific">Puccinia striiformis</name>
    <dbReference type="NCBI Taxonomy" id="27350"/>
    <lineage>
        <taxon>Eukaryota</taxon>
        <taxon>Fungi</taxon>
        <taxon>Dikarya</taxon>
        <taxon>Basidiomycota</taxon>
        <taxon>Pucciniomycotina</taxon>
        <taxon>Pucciniomycetes</taxon>
        <taxon>Pucciniales</taxon>
        <taxon>Pucciniaceae</taxon>
        <taxon>Puccinia</taxon>
    </lineage>
</organism>
<evidence type="ECO:0000313" key="2">
    <source>
        <dbReference type="EMBL" id="POW01902.1"/>
    </source>
</evidence>
<dbReference type="EMBL" id="PKSL01000151">
    <property type="protein sequence ID" value="POW01902.1"/>
    <property type="molecule type" value="Genomic_DNA"/>
</dbReference>
<reference evidence="2" key="1">
    <citation type="submission" date="2017-12" db="EMBL/GenBank/DDBJ databases">
        <title>Gene loss provides genomic basis for host adaptation in cereal stripe rust fungi.</title>
        <authorList>
            <person name="Xia C."/>
        </authorList>
    </citation>
    <scope>NUCLEOTIDE SEQUENCE [LARGE SCALE GENOMIC DNA]</scope>
    <source>
        <strain evidence="2">93-210</strain>
    </source>
</reference>
<evidence type="ECO:0000313" key="3">
    <source>
        <dbReference type="Proteomes" id="UP000239156"/>
    </source>
</evidence>